<dbReference type="InterPro" id="IPR000225">
    <property type="entry name" value="Armadillo"/>
</dbReference>
<dbReference type="InterPro" id="IPR054296">
    <property type="entry name" value="DUF7032"/>
</dbReference>
<accession>A0A835UJJ4</accession>
<dbReference type="Pfam" id="PF23005">
    <property type="entry name" value="DUF7032"/>
    <property type="match status" value="1"/>
</dbReference>
<proteinExistence type="predicted"/>
<dbReference type="SMART" id="SM00185">
    <property type="entry name" value="ARM"/>
    <property type="match status" value="3"/>
</dbReference>
<dbReference type="AlphaFoldDB" id="A0A835UJJ4"/>
<dbReference type="SUPFAM" id="SSF48371">
    <property type="entry name" value="ARM repeat"/>
    <property type="match status" value="1"/>
</dbReference>
<keyword evidence="3" id="KW-1185">Reference proteome</keyword>
<evidence type="ECO:0000259" key="1">
    <source>
        <dbReference type="Pfam" id="PF23005"/>
    </source>
</evidence>
<dbReference type="PANTHER" id="PTHR46043:SF13">
    <property type="entry name" value="ARM REPEAT SUPERFAMILY PROTEIN"/>
    <property type="match status" value="1"/>
</dbReference>
<dbReference type="EMBL" id="JADCNL010000010">
    <property type="protein sequence ID" value="KAG0464032.1"/>
    <property type="molecule type" value="Genomic_DNA"/>
</dbReference>
<evidence type="ECO:0000313" key="3">
    <source>
        <dbReference type="Proteomes" id="UP000636800"/>
    </source>
</evidence>
<protein>
    <recommendedName>
        <fullName evidence="1">DUF7032 domain-containing protein</fullName>
    </recommendedName>
</protein>
<feature type="domain" description="DUF7032" evidence="1">
    <location>
        <begin position="14"/>
        <end position="116"/>
    </location>
</feature>
<comment type="caution">
    <text evidence="2">The sequence shown here is derived from an EMBL/GenBank/DDBJ whole genome shotgun (WGS) entry which is preliminary data.</text>
</comment>
<dbReference type="PANTHER" id="PTHR46043">
    <property type="entry name" value="ARM REPEAT SUPERFAMILY PROTEIN"/>
    <property type="match status" value="1"/>
</dbReference>
<name>A0A835UJJ4_VANPL</name>
<dbReference type="InterPro" id="IPR011989">
    <property type="entry name" value="ARM-like"/>
</dbReference>
<dbReference type="Gene3D" id="1.25.10.10">
    <property type="entry name" value="Leucine-rich Repeat Variant"/>
    <property type="match status" value="2"/>
</dbReference>
<sequence length="535" mass="57379">MQPPESRDHLSECLRLLPALSDLIIAVQSFRGRWSAISSTLNRLRVEDIAGFQSNDLSEDFFRSLSETLQLGLSLSGQCRAVHPPAGRLRTQSELDALAASLEQLASDSDVLIRTGEILQSPVGASRREALRAEARMLITRLQVGTMASRLAALESLMAILCSNEKNVLIAVGQGLVAALLGLLDFSTLSHGGAREKTVAAIARVCSVETCRHLLISEGVPLVSHLSRVLAEPDGGGSSKEKACAVLQSLTLQRDIAMTVGFGGSIFLLLETCRFGTPHAQATAAGVLKNLASLPELHHNFMEESALPVLIQILQSGTVPAQENVAACLANLVAGEESQNQTIRLAAFQEGALDCIRNYLDTSAADLRNLEPAIKLLRNFSSSSFFADVILSAGFLRHVILALDCSSGGTRTEAARTISELAAACSKPTRDGVEFAVPRLISMLEAKTAEEKEASVKALASLMGFTLCRKLMKKDEKGIFNVVTLLDPTVLNLEKKYAVSVLLAVSQTRKSRKLVVAAGARGFLPWLVEMQVSTQ</sequence>
<dbReference type="InterPro" id="IPR016024">
    <property type="entry name" value="ARM-type_fold"/>
</dbReference>
<reference evidence="2 3" key="1">
    <citation type="journal article" date="2020" name="Nat. Food">
        <title>A phased Vanilla planifolia genome enables genetic improvement of flavour and production.</title>
        <authorList>
            <person name="Hasing T."/>
            <person name="Tang H."/>
            <person name="Brym M."/>
            <person name="Khazi F."/>
            <person name="Huang T."/>
            <person name="Chambers A.H."/>
        </authorList>
    </citation>
    <scope>NUCLEOTIDE SEQUENCE [LARGE SCALE GENOMIC DNA]</scope>
    <source>
        <tissue evidence="2">Leaf</tissue>
    </source>
</reference>
<gene>
    <name evidence="2" type="ORF">HPP92_020101</name>
</gene>
<dbReference type="Proteomes" id="UP000636800">
    <property type="component" value="Chromosome 10"/>
</dbReference>
<organism evidence="2 3">
    <name type="scientific">Vanilla planifolia</name>
    <name type="common">Vanilla</name>
    <dbReference type="NCBI Taxonomy" id="51239"/>
    <lineage>
        <taxon>Eukaryota</taxon>
        <taxon>Viridiplantae</taxon>
        <taxon>Streptophyta</taxon>
        <taxon>Embryophyta</taxon>
        <taxon>Tracheophyta</taxon>
        <taxon>Spermatophyta</taxon>
        <taxon>Magnoliopsida</taxon>
        <taxon>Liliopsida</taxon>
        <taxon>Asparagales</taxon>
        <taxon>Orchidaceae</taxon>
        <taxon>Vanilloideae</taxon>
        <taxon>Vanilleae</taxon>
        <taxon>Vanilla</taxon>
    </lineage>
</organism>
<evidence type="ECO:0000313" key="2">
    <source>
        <dbReference type="EMBL" id="KAG0464032.1"/>
    </source>
</evidence>